<name>A0ABM0K0X7_APLCA</name>
<feature type="transmembrane region" description="Helical" evidence="9">
    <location>
        <begin position="228"/>
        <end position="261"/>
    </location>
</feature>
<evidence type="ECO:0000256" key="4">
    <source>
        <dbReference type="ARBA" id="ARBA00023040"/>
    </source>
</evidence>
<evidence type="ECO:0000313" key="12">
    <source>
        <dbReference type="RefSeq" id="XP_005106167.3"/>
    </source>
</evidence>
<feature type="transmembrane region" description="Helical" evidence="9">
    <location>
        <begin position="70"/>
        <end position="95"/>
    </location>
</feature>
<evidence type="ECO:0000256" key="8">
    <source>
        <dbReference type="SAM" id="MobiDB-lite"/>
    </source>
</evidence>
<evidence type="ECO:0000256" key="7">
    <source>
        <dbReference type="ARBA" id="ARBA00023224"/>
    </source>
</evidence>
<feature type="transmembrane region" description="Helical" evidence="9">
    <location>
        <begin position="341"/>
        <end position="359"/>
    </location>
</feature>
<dbReference type="Gene3D" id="1.20.1070.10">
    <property type="entry name" value="Rhodopsin 7-helix transmembrane proteins"/>
    <property type="match status" value="1"/>
</dbReference>
<evidence type="ECO:0000256" key="1">
    <source>
        <dbReference type="ARBA" id="ARBA00004141"/>
    </source>
</evidence>
<accession>A0ABM0K0X7</accession>
<evidence type="ECO:0000259" key="10">
    <source>
        <dbReference type="PROSITE" id="PS50262"/>
    </source>
</evidence>
<dbReference type="PRINTS" id="PR00237">
    <property type="entry name" value="GPCRRHODOPSN"/>
</dbReference>
<keyword evidence="6" id="KW-0675">Receptor</keyword>
<keyword evidence="5 9" id="KW-0472">Membrane</keyword>
<feature type="domain" description="G-protein coupled receptors family 1 profile" evidence="10">
    <location>
        <begin position="89"/>
        <end position="356"/>
    </location>
</feature>
<dbReference type="PANTHER" id="PTHR24243:SF230">
    <property type="entry name" value="G-PROTEIN COUPLED RECEPTORS FAMILY 1 PROFILE DOMAIN-CONTAINING PROTEIN"/>
    <property type="match status" value="1"/>
</dbReference>
<feature type="transmembrane region" description="Helical" evidence="9">
    <location>
        <begin position="297"/>
        <end position="321"/>
    </location>
</feature>
<evidence type="ECO:0000256" key="9">
    <source>
        <dbReference type="SAM" id="Phobius"/>
    </source>
</evidence>
<feature type="transmembrane region" description="Helical" evidence="9">
    <location>
        <begin position="137"/>
        <end position="167"/>
    </location>
</feature>
<keyword evidence="2 9" id="KW-0812">Transmembrane</keyword>
<keyword evidence="11" id="KW-1185">Reference proteome</keyword>
<proteinExistence type="predicted"/>
<evidence type="ECO:0000256" key="5">
    <source>
        <dbReference type="ARBA" id="ARBA00023136"/>
    </source>
</evidence>
<dbReference type="PROSITE" id="PS50262">
    <property type="entry name" value="G_PROTEIN_RECEP_F1_2"/>
    <property type="match status" value="1"/>
</dbReference>
<organism evidence="11 12">
    <name type="scientific">Aplysia californica</name>
    <name type="common">California sea hare</name>
    <dbReference type="NCBI Taxonomy" id="6500"/>
    <lineage>
        <taxon>Eukaryota</taxon>
        <taxon>Metazoa</taxon>
        <taxon>Spiralia</taxon>
        <taxon>Lophotrochozoa</taxon>
        <taxon>Mollusca</taxon>
        <taxon>Gastropoda</taxon>
        <taxon>Heterobranchia</taxon>
        <taxon>Euthyneura</taxon>
        <taxon>Tectipleura</taxon>
        <taxon>Aplysiida</taxon>
        <taxon>Aplysioidea</taxon>
        <taxon>Aplysiidae</taxon>
        <taxon>Aplysia</taxon>
    </lineage>
</organism>
<feature type="transmembrane region" description="Helical" evidence="9">
    <location>
        <begin position="188"/>
        <end position="208"/>
    </location>
</feature>
<dbReference type="Proteomes" id="UP000694888">
    <property type="component" value="Unplaced"/>
</dbReference>
<keyword evidence="3 9" id="KW-1133">Transmembrane helix</keyword>
<reference evidence="12" key="1">
    <citation type="submission" date="2025-08" db="UniProtKB">
        <authorList>
            <consortium name="RefSeq"/>
        </authorList>
    </citation>
    <scope>IDENTIFICATION</scope>
</reference>
<keyword evidence="4" id="KW-0297">G-protein coupled receptor</keyword>
<feature type="transmembrane region" description="Helical" evidence="9">
    <location>
        <begin position="107"/>
        <end position="131"/>
    </location>
</feature>
<evidence type="ECO:0000256" key="3">
    <source>
        <dbReference type="ARBA" id="ARBA00022989"/>
    </source>
</evidence>
<evidence type="ECO:0000256" key="6">
    <source>
        <dbReference type="ARBA" id="ARBA00023170"/>
    </source>
</evidence>
<dbReference type="PANTHER" id="PTHR24243">
    <property type="entry name" value="G-PROTEIN COUPLED RECEPTOR"/>
    <property type="match status" value="1"/>
</dbReference>
<dbReference type="InterPro" id="IPR000276">
    <property type="entry name" value="GPCR_Rhodpsn"/>
</dbReference>
<dbReference type="SUPFAM" id="SSF81321">
    <property type="entry name" value="Family A G protein-coupled receptor-like"/>
    <property type="match status" value="1"/>
</dbReference>
<dbReference type="GeneID" id="101852349"/>
<comment type="subcellular location">
    <subcellularLocation>
        <location evidence="1">Membrane</location>
        <topology evidence="1">Multi-pass membrane protein</topology>
    </subcellularLocation>
</comment>
<dbReference type="RefSeq" id="XP_005106167.3">
    <property type="nucleotide sequence ID" value="XM_005106110.3"/>
</dbReference>
<sequence length="451" mass="49867">MNNSTIGLCSTLTLPMASLTSSSSSASSSSSSPSLSSSPSSSLSSHLANRSDMDMTHDLWDPRDSDAYRWILAMQTIAEPIIIMLGIVGNLLAILTLLSKRLRSTSCCLYLAAKCVGDTVFLSALFIVWLYRVNAPLLNQVVICQVTIFLSYACSFTSVWQIVLVSYENFVRIARPQLVKLYCTPRRAIINIIAVLISALVIYNFYLWTTRVLEDDSNRKMCMALASFHGLLVILDILDLVATLVVPILLVSLLMTITLVAVVRALQRKSRLNERLIRTSRSEPVRLNTAEVKAARFLLVVSLSLVLMHSPIHVIRLKLLIGSLVSESFPDNNDVTMQRAFEVLFYLNFSANFLIYVAAGENFRRTFLQLFRCTCQSFQHEQTTVNGVSEVKDVVTSNGESVYMELTAVNSAFETEPSEEGAATEPSGQTPCGCVHGFLLNSDSSKSSEEH</sequence>
<protein>
    <submittedName>
        <fullName evidence="12">C-C chemokine receptor 1-like protein 1</fullName>
    </submittedName>
</protein>
<evidence type="ECO:0000313" key="11">
    <source>
        <dbReference type="Proteomes" id="UP000694888"/>
    </source>
</evidence>
<dbReference type="Pfam" id="PF00001">
    <property type="entry name" value="7tm_1"/>
    <property type="match status" value="1"/>
</dbReference>
<keyword evidence="7" id="KW-0807">Transducer</keyword>
<feature type="region of interest" description="Disordered" evidence="8">
    <location>
        <begin position="24"/>
        <end position="47"/>
    </location>
</feature>
<evidence type="ECO:0000256" key="2">
    <source>
        <dbReference type="ARBA" id="ARBA00022692"/>
    </source>
</evidence>
<gene>
    <name evidence="12" type="primary">LOC101852349</name>
</gene>
<dbReference type="InterPro" id="IPR017452">
    <property type="entry name" value="GPCR_Rhodpsn_7TM"/>
</dbReference>